<dbReference type="Pfam" id="PF23551">
    <property type="entry name" value="Zn_ribbon_20"/>
    <property type="match status" value="1"/>
</dbReference>
<evidence type="ECO:0000313" key="3">
    <source>
        <dbReference type="EMBL" id="GFP91315.1"/>
    </source>
</evidence>
<dbReference type="AlphaFoldDB" id="A0A830C7P2"/>
<dbReference type="SMART" id="SM00271">
    <property type="entry name" value="DnaJ"/>
    <property type="match status" value="1"/>
</dbReference>
<dbReference type="CDD" id="cd06257">
    <property type="entry name" value="DnaJ"/>
    <property type="match status" value="1"/>
</dbReference>
<proteinExistence type="predicted"/>
<evidence type="ECO:0000256" key="1">
    <source>
        <dbReference type="SAM" id="MobiDB-lite"/>
    </source>
</evidence>
<accession>A0A830C7P2</accession>
<dbReference type="InterPro" id="IPR056988">
    <property type="entry name" value="Zn_ribbon_pln"/>
</dbReference>
<gene>
    <name evidence="3" type="ORF">PHJA_001275500</name>
</gene>
<evidence type="ECO:0000313" key="4">
    <source>
        <dbReference type="Proteomes" id="UP000653305"/>
    </source>
</evidence>
<dbReference type="OrthoDB" id="10250354at2759"/>
<dbReference type="PRINTS" id="PR00625">
    <property type="entry name" value="JDOMAIN"/>
</dbReference>
<comment type="caution">
    <text evidence="3">The sequence shown here is derived from an EMBL/GenBank/DDBJ whole genome shotgun (WGS) entry which is preliminary data.</text>
</comment>
<dbReference type="Gene3D" id="1.10.287.110">
    <property type="entry name" value="DnaJ domain"/>
    <property type="match status" value="1"/>
</dbReference>
<dbReference type="SUPFAM" id="SSF46565">
    <property type="entry name" value="Chaperone J-domain"/>
    <property type="match status" value="1"/>
</dbReference>
<dbReference type="EMBL" id="BMAC01000241">
    <property type="protein sequence ID" value="GFP91315.1"/>
    <property type="molecule type" value="Genomic_DNA"/>
</dbReference>
<feature type="region of interest" description="Disordered" evidence="1">
    <location>
        <begin position="128"/>
        <end position="244"/>
    </location>
</feature>
<protein>
    <submittedName>
        <fullName evidence="3">Protein hlj1</fullName>
    </submittedName>
</protein>
<feature type="domain" description="J" evidence="2">
    <location>
        <begin position="66"/>
        <end position="130"/>
    </location>
</feature>
<reference evidence="3" key="1">
    <citation type="submission" date="2020-07" db="EMBL/GenBank/DDBJ databases">
        <title>Ethylene signaling mediates host invasion by parasitic plants.</title>
        <authorList>
            <person name="Yoshida S."/>
        </authorList>
    </citation>
    <scope>NUCLEOTIDE SEQUENCE</scope>
    <source>
        <strain evidence="3">Okayama</strain>
    </source>
</reference>
<dbReference type="InterPro" id="IPR036869">
    <property type="entry name" value="J_dom_sf"/>
</dbReference>
<name>A0A830C7P2_9LAMI</name>
<dbReference type="PANTHER" id="PTHR44137">
    <property type="entry name" value="BNAC03G44070D PROTEIN"/>
    <property type="match status" value="1"/>
</dbReference>
<organism evidence="3 4">
    <name type="scientific">Phtheirospermum japonicum</name>
    <dbReference type="NCBI Taxonomy" id="374723"/>
    <lineage>
        <taxon>Eukaryota</taxon>
        <taxon>Viridiplantae</taxon>
        <taxon>Streptophyta</taxon>
        <taxon>Embryophyta</taxon>
        <taxon>Tracheophyta</taxon>
        <taxon>Spermatophyta</taxon>
        <taxon>Magnoliopsida</taxon>
        <taxon>eudicotyledons</taxon>
        <taxon>Gunneridae</taxon>
        <taxon>Pentapetalae</taxon>
        <taxon>asterids</taxon>
        <taxon>lamiids</taxon>
        <taxon>Lamiales</taxon>
        <taxon>Orobanchaceae</taxon>
        <taxon>Orobanchaceae incertae sedis</taxon>
        <taxon>Phtheirospermum</taxon>
    </lineage>
</organism>
<dbReference type="Proteomes" id="UP000653305">
    <property type="component" value="Unassembled WGS sequence"/>
</dbReference>
<dbReference type="InterPro" id="IPR001623">
    <property type="entry name" value="DnaJ_domain"/>
</dbReference>
<sequence length="437" mass="47463">MDHKQNEAITAKKLAEGMLKNNDYSSAKIFASLSQRLYPELEGISQMCTMLDVFVSSEQRINGHANWYGVLSVDPKADDAAIKKQFKKLALVLHPDKNRSVGAEDAFKLVSEAKDILLDKQRRSDYDRATGLGARAPPQADGPSAPMATRPTPRRAYAYGPWPPTGRSSWNAARPSHTVDPWARARGPTEHTSRPWAHSTGPSSHKSNPCPPTGDPPAQTGGPSADTGGPSAQTGGPSAQSTEGPRFTFASWARGPKAPCRPDTARPRTQNLWTICHRCKVQFELPRLYRNVVIVCANCSRAFLAVEVPRPTGKTRRHKPKPWPKLQQSDYLRFAEVNARAWKNPFENAPDQWGPLFGTGAGFDGGKPSTAAEAAATEEEKAAAHYTEADVLAGIEGFFKRKRMNDGGRFGNNQNVGQGSEGGFGLGPMAYGFTGLV</sequence>
<feature type="compositionally biased region" description="Polar residues" evidence="1">
    <location>
        <begin position="230"/>
        <end position="243"/>
    </location>
</feature>
<keyword evidence="4" id="KW-1185">Reference proteome</keyword>
<dbReference type="PROSITE" id="PS50076">
    <property type="entry name" value="DNAJ_2"/>
    <property type="match status" value="1"/>
</dbReference>
<evidence type="ECO:0000259" key="2">
    <source>
        <dbReference type="PROSITE" id="PS50076"/>
    </source>
</evidence>
<dbReference type="PANTHER" id="PTHR44137:SF32">
    <property type="entry name" value="DNAJ HEAT SHOCK AMINO-TERMINAL DOMAIN PROTEIN"/>
    <property type="match status" value="1"/>
</dbReference>
<dbReference type="Pfam" id="PF00226">
    <property type="entry name" value="DnaJ"/>
    <property type="match status" value="1"/>
</dbReference>